<feature type="region of interest" description="Disordered" evidence="1">
    <location>
        <begin position="486"/>
        <end position="560"/>
    </location>
</feature>
<reference evidence="2" key="1">
    <citation type="submission" date="2017-09" db="EMBL/GenBank/DDBJ databases">
        <title>Polyketide synthases of a Diaporthe helianthi virulent isolate.</title>
        <authorList>
            <person name="Baroncelli R."/>
        </authorList>
    </citation>
    <scope>NUCLEOTIDE SEQUENCE [LARGE SCALE GENOMIC DNA]</scope>
    <source>
        <strain evidence="2">7/96</strain>
    </source>
</reference>
<dbReference type="AlphaFoldDB" id="A0A2P5HT01"/>
<dbReference type="STRING" id="158607.A0A2P5HT01"/>
<keyword evidence="3" id="KW-1185">Reference proteome</keyword>
<feature type="compositionally biased region" description="Polar residues" evidence="1">
    <location>
        <begin position="223"/>
        <end position="233"/>
    </location>
</feature>
<evidence type="ECO:0000313" key="2">
    <source>
        <dbReference type="EMBL" id="POS73392.1"/>
    </source>
</evidence>
<comment type="caution">
    <text evidence="2">The sequence shown here is derived from an EMBL/GenBank/DDBJ whole genome shotgun (WGS) entry which is preliminary data.</text>
</comment>
<name>A0A2P5HT01_DIAHE</name>
<sequence length="889" mass="97117">MSTTFPQDFVQADRLIRRRYVQIPGKQKDLLERPDAWSESLSHGPHGMINVPPEVLQDVKDFYARRHSRSSSQKLNVAQPRYSAGSSVPPRLSKPREPPLSNTQGGRGEQAGDDRGTQLSWSPSPPRPPPGDRSVQPTEQPHFVSPLTNELPSQPALLKRKHPHISSGVGTPTGTAQSDAVPYEPLWALGGKPPPPVNRGANRVAATQSTLPVATPPSAQAEAVSSTLSNTGQADIEAVRPSNKGRRVEEIELADKEYTTIGQREPPIEFDPRPRPIENHDDNNNSSASGSTPSFPSQVSVRQHQRNNALQAASAGEPTEQSSSHYTPTYEGRPRDTPTQQKNIIRPTTSGYSMPPAPAQPPAEPTHPDDSEAMVRRRTPYEEFKAAYPDYEESTRAFIRACLAVERLGSERALPEFLYDDFVRAHSTSYMDYYEEVQRRKHKEVLLSVQWYNEHVKDIVYAKKIIRRDNVAAILDAHRLVARQVRESIPADSKPTESTKDADSKQEGDENVADDGDRDRGENLGPKDSEAEGISESRRSPEFHVSSPGPAATAAPAVVGDYGLQERDGLTAIVPACSRKRQHTETAEEAHPGGSPPDDIAALEGSHRFGISPTFNRQEPEIFQEKSAPLEAVEVTQGIARTPPSRKSPNPSHRRRNAATTASSSALKPVPSQRKFLATLQSSSPPSAIASVKRSANNKAVSPPSKKVARQSSPAFLSQAESSEDESDSFDPPVKEAALPPSKPANSDEPAFLTQAEAVYEIPGTPDRQSEEPMPPPPRQSVARSPVAYQARPVQEQAASTATTATALSHDELVRKRIPKHERVTSRTSIGSSIGTRRSPASSNRSGASLHLFKPRVGETKEERSKRNVERFRKFLSKKAPGSAPGTTE</sequence>
<organism evidence="2 3">
    <name type="scientific">Diaporthe helianthi</name>
    <dbReference type="NCBI Taxonomy" id="158607"/>
    <lineage>
        <taxon>Eukaryota</taxon>
        <taxon>Fungi</taxon>
        <taxon>Dikarya</taxon>
        <taxon>Ascomycota</taxon>
        <taxon>Pezizomycotina</taxon>
        <taxon>Sordariomycetes</taxon>
        <taxon>Sordariomycetidae</taxon>
        <taxon>Diaporthales</taxon>
        <taxon>Diaporthaceae</taxon>
        <taxon>Diaporthe</taxon>
    </lineage>
</organism>
<feature type="compositionally biased region" description="Polar residues" evidence="1">
    <location>
        <begin position="337"/>
        <end position="352"/>
    </location>
</feature>
<feature type="region of interest" description="Disordered" evidence="1">
    <location>
        <begin position="210"/>
        <end position="371"/>
    </location>
</feature>
<dbReference type="OrthoDB" id="3538943at2759"/>
<feature type="compositionally biased region" description="Low complexity" evidence="1">
    <location>
        <begin position="798"/>
        <end position="807"/>
    </location>
</feature>
<feature type="compositionally biased region" description="Polar residues" evidence="1">
    <location>
        <begin position="710"/>
        <end position="720"/>
    </location>
</feature>
<feature type="compositionally biased region" description="Polar residues" evidence="1">
    <location>
        <begin position="298"/>
        <end position="311"/>
    </location>
</feature>
<feature type="compositionally biased region" description="Basic and acidic residues" evidence="1">
    <location>
        <begin position="856"/>
        <end position="873"/>
    </location>
</feature>
<evidence type="ECO:0000256" key="1">
    <source>
        <dbReference type="SAM" id="MobiDB-lite"/>
    </source>
</evidence>
<evidence type="ECO:0000313" key="3">
    <source>
        <dbReference type="Proteomes" id="UP000094444"/>
    </source>
</evidence>
<protein>
    <submittedName>
        <fullName evidence="2">Uncharacterized protein</fullName>
    </submittedName>
</protein>
<feature type="region of interest" description="Disordered" evidence="1">
    <location>
        <begin position="573"/>
        <end position="889"/>
    </location>
</feature>
<feature type="compositionally biased region" description="Basic and acidic residues" evidence="1">
    <location>
        <begin position="494"/>
        <end position="508"/>
    </location>
</feature>
<feature type="compositionally biased region" description="Pro residues" evidence="1">
    <location>
        <begin position="355"/>
        <end position="365"/>
    </location>
</feature>
<feature type="compositionally biased region" description="Low complexity" evidence="1">
    <location>
        <begin position="545"/>
        <end position="560"/>
    </location>
</feature>
<feature type="compositionally biased region" description="Polar residues" evidence="1">
    <location>
        <begin position="168"/>
        <end position="178"/>
    </location>
</feature>
<dbReference type="InParanoid" id="A0A2P5HT01"/>
<feature type="compositionally biased region" description="Basic and acidic residues" evidence="1">
    <location>
        <begin position="266"/>
        <end position="283"/>
    </location>
</feature>
<dbReference type="Proteomes" id="UP000094444">
    <property type="component" value="Unassembled WGS sequence"/>
</dbReference>
<dbReference type="EMBL" id="MAVT02000808">
    <property type="protein sequence ID" value="POS73392.1"/>
    <property type="molecule type" value="Genomic_DNA"/>
</dbReference>
<feature type="region of interest" description="Disordered" evidence="1">
    <location>
        <begin position="66"/>
        <end position="180"/>
    </location>
</feature>
<feature type="compositionally biased region" description="Basic and acidic residues" evidence="1">
    <location>
        <begin position="246"/>
        <end position="258"/>
    </location>
</feature>
<proteinExistence type="predicted"/>
<feature type="compositionally biased region" description="Low complexity" evidence="1">
    <location>
        <begin position="284"/>
        <end position="297"/>
    </location>
</feature>
<feature type="region of interest" description="Disordered" evidence="1">
    <location>
        <begin position="33"/>
        <end position="52"/>
    </location>
</feature>
<accession>A0A2P5HT01</accession>
<feature type="compositionally biased region" description="Low complexity" evidence="1">
    <location>
        <begin position="826"/>
        <end position="839"/>
    </location>
</feature>
<feature type="compositionally biased region" description="Basic and acidic residues" evidence="1">
    <location>
        <begin position="809"/>
        <end position="825"/>
    </location>
</feature>
<gene>
    <name evidence="2" type="ORF">DHEL01_v208216</name>
</gene>
<feature type="compositionally biased region" description="Basic and acidic residues" evidence="1">
    <location>
        <begin position="515"/>
        <end position="542"/>
    </location>
</feature>